<proteinExistence type="predicted"/>
<reference evidence="1" key="1">
    <citation type="journal article" date="2015" name="Nature">
        <title>Complex archaea that bridge the gap between prokaryotes and eukaryotes.</title>
        <authorList>
            <person name="Spang A."/>
            <person name="Saw J.H."/>
            <person name="Jorgensen S.L."/>
            <person name="Zaremba-Niedzwiedzka K."/>
            <person name="Martijn J."/>
            <person name="Lind A.E."/>
            <person name="van Eijk R."/>
            <person name="Schleper C."/>
            <person name="Guy L."/>
            <person name="Ettema T.J."/>
        </authorList>
    </citation>
    <scope>NUCLEOTIDE SEQUENCE</scope>
</reference>
<dbReference type="AlphaFoldDB" id="A0A0F8YDU3"/>
<evidence type="ECO:0008006" key="2">
    <source>
        <dbReference type="Google" id="ProtNLM"/>
    </source>
</evidence>
<comment type="caution">
    <text evidence="1">The sequence shown here is derived from an EMBL/GenBank/DDBJ whole genome shotgun (WGS) entry which is preliminary data.</text>
</comment>
<protein>
    <recommendedName>
        <fullName evidence="2">Calcineurin-like phosphoesterase domain-containing protein</fullName>
    </recommendedName>
</protein>
<organism evidence="1">
    <name type="scientific">marine sediment metagenome</name>
    <dbReference type="NCBI Taxonomy" id="412755"/>
    <lineage>
        <taxon>unclassified sequences</taxon>
        <taxon>metagenomes</taxon>
        <taxon>ecological metagenomes</taxon>
    </lineage>
</organism>
<gene>
    <name evidence="1" type="ORF">LCGC14_2831870</name>
</gene>
<name>A0A0F8YDU3_9ZZZZ</name>
<dbReference type="InterPro" id="IPR029052">
    <property type="entry name" value="Metallo-depent_PP-like"/>
</dbReference>
<feature type="non-terminal residue" evidence="1">
    <location>
        <position position="134"/>
    </location>
</feature>
<accession>A0A0F8YDU3</accession>
<sequence>MASKKNNVLVIGDLHLPWDRKGYLQFCKDLYEEWGCNQAVFIGDVVELHSISFHNKHPECPAPLDEYKAAKVRVQEWYKAFPTAKVCYGNHDERILRLARSVSIPEVFMKTYNEVWGTPKWQWAFDWIIDDVYY</sequence>
<dbReference type="SUPFAM" id="SSF56300">
    <property type="entry name" value="Metallo-dependent phosphatases"/>
    <property type="match status" value="1"/>
</dbReference>
<evidence type="ECO:0000313" key="1">
    <source>
        <dbReference type="EMBL" id="KKK79598.1"/>
    </source>
</evidence>
<dbReference type="EMBL" id="LAZR01053954">
    <property type="protein sequence ID" value="KKK79598.1"/>
    <property type="molecule type" value="Genomic_DNA"/>
</dbReference>